<keyword evidence="3" id="KW-1185">Reference proteome</keyword>
<dbReference type="Pfam" id="PF07083">
    <property type="entry name" value="DUF1351"/>
    <property type="match status" value="1"/>
</dbReference>
<dbReference type="PATRIC" id="fig|997872.3.peg.237"/>
<proteinExistence type="predicted"/>
<gene>
    <name evidence="2" type="ORF">HMPREF1091_00243</name>
</gene>
<sequence length="353" mass="39657">MATKKDAVVEATATVIDNELTSLSDMDMWLSEQSTKVESVLKDFAPHTIVDASDYKQSKRERTAARKAIAEIEEARKAKTKAVKEAVRDFETKVRDLLEPLSSIDANYKAEIELWEEQAYQQKLSYAREAYEDMAPALVELVPFERIRDKYSKDEGWDKFTVTDEKVRLSVEGHISQIANDEKTIDVMGLDADETAALKADYFSCLDLGDAMRRSTERRQQRERVAALEAERKAREEERARLEAEMAAQAEQMAASEPIVAQNAPQQATQVPTKPMDTGSVMTPEQYEAITGEVPNVAVAPAPQAPQTQSQWAFCGYCTQAQASELQEFCARIGISRIKAFDTHGKQYILRSK</sequence>
<dbReference type="AlphaFoldDB" id="N2BVS8"/>
<dbReference type="Proteomes" id="UP000012651">
    <property type="component" value="Unassembled WGS sequence"/>
</dbReference>
<dbReference type="InterPro" id="IPR009785">
    <property type="entry name" value="Prophage_Lj928_Orf309"/>
</dbReference>
<feature type="coiled-coil region" evidence="1">
    <location>
        <begin position="55"/>
        <end position="89"/>
    </location>
</feature>
<evidence type="ECO:0008006" key="4">
    <source>
        <dbReference type="Google" id="ProtNLM"/>
    </source>
</evidence>
<name>N2BVS8_9ACTN</name>
<reference evidence="2 3" key="1">
    <citation type="submission" date="2013-03" db="EMBL/GenBank/DDBJ databases">
        <title>The Genome Sequence of Atopobium minutum 10063974.</title>
        <authorList>
            <consortium name="The Broad Institute Genome Sequencing Platform"/>
            <person name="Earl A."/>
            <person name="Ward D."/>
            <person name="Feldgarden M."/>
            <person name="Gevers D."/>
            <person name="Lambert T."/>
            <person name="Marvaud J.-C."/>
            <person name="Courvalin P."/>
            <person name="Walker B."/>
            <person name="Young S.K."/>
            <person name="Zeng Q."/>
            <person name="Gargeya S."/>
            <person name="Fitzgerald M."/>
            <person name="Haas B."/>
            <person name="Abouelleil A."/>
            <person name="Alvarado L."/>
            <person name="Arachchi H.M."/>
            <person name="Berlin A.M."/>
            <person name="Chapman S.B."/>
            <person name="Dewar J."/>
            <person name="Goldberg J."/>
            <person name="Griggs A."/>
            <person name="Gujja S."/>
            <person name="Hansen M."/>
            <person name="Howarth C."/>
            <person name="Imamovic A."/>
            <person name="Larimer J."/>
            <person name="McCowan C."/>
            <person name="Murphy C."/>
            <person name="Neiman D."/>
            <person name="Pearson M."/>
            <person name="Priest M."/>
            <person name="Roberts A."/>
            <person name="Saif S."/>
            <person name="Shea T."/>
            <person name="Sisk P."/>
            <person name="Sykes S."/>
            <person name="Wortman J."/>
            <person name="Nusbaum C."/>
            <person name="Birren B."/>
        </authorList>
    </citation>
    <scope>NUCLEOTIDE SEQUENCE [LARGE SCALE GENOMIC DNA]</scope>
    <source>
        <strain evidence="2 3">10063974</strain>
    </source>
</reference>
<dbReference type="EMBL" id="AGXC01000001">
    <property type="protein sequence ID" value="EMZ42685.1"/>
    <property type="molecule type" value="Genomic_DNA"/>
</dbReference>
<dbReference type="OrthoDB" id="3192471at2"/>
<organism evidence="2 3">
    <name type="scientific">Atopobium minutum 10063974</name>
    <dbReference type="NCBI Taxonomy" id="997872"/>
    <lineage>
        <taxon>Bacteria</taxon>
        <taxon>Bacillati</taxon>
        <taxon>Actinomycetota</taxon>
        <taxon>Coriobacteriia</taxon>
        <taxon>Coriobacteriales</taxon>
        <taxon>Atopobiaceae</taxon>
        <taxon>Atopobium</taxon>
    </lineage>
</organism>
<evidence type="ECO:0000313" key="2">
    <source>
        <dbReference type="EMBL" id="EMZ42685.1"/>
    </source>
</evidence>
<comment type="caution">
    <text evidence="2">The sequence shown here is derived from an EMBL/GenBank/DDBJ whole genome shotgun (WGS) entry which is preliminary data.</text>
</comment>
<evidence type="ECO:0000256" key="1">
    <source>
        <dbReference type="SAM" id="Coils"/>
    </source>
</evidence>
<evidence type="ECO:0000313" key="3">
    <source>
        <dbReference type="Proteomes" id="UP000012651"/>
    </source>
</evidence>
<feature type="coiled-coil region" evidence="1">
    <location>
        <begin position="218"/>
        <end position="252"/>
    </location>
</feature>
<protein>
    <recommendedName>
        <fullName evidence="4">DUF1351 domain-containing protein</fullName>
    </recommendedName>
</protein>
<dbReference type="HOGENOM" id="CLU_784464_0_0_11"/>
<accession>N2BVS8</accession>
<dbReference type="RefSeq" id="WP_002563018.1">
    <property type="nucleotide sequence ID" value="NZ_KB822533.1"/>
</dbReference>
<keyword evidence="1" id="KW-0175">Coiled coil</keyword>